<dbReference type="Proteomes" id="UP001161247">
    <property type="component" value="Chromosome 5"/>
</dbReference>
<organism evidence="1 2">
    <name type="scientific">Oldenlandia corymbosa var. corymbosa</name>
    <dbReference type="NCBI Taxonomy" id="529605"/>
    <lineage>
        <taxon>Eukaryota</taxon>
        <taxon>Viridiplantae</taxon>
        <taxon>Streptophyta</taxon>
        <taxon>Embryophyta</taxon>
        <taxon>Tracheophyta</taxon>
        <taxon>Spermatophyta</taxon>
        <taxon>Magnoliopsida</taxon>
        <taxon>eudicotyledons</taxon>
        <taxon>Gunneridae</taxon>
        <taxon>Pentapetalae</taxon>
        <taxon>asterids</taxon>
        <taxon>lamiids</taxon>
        <taxon>Gentianales</taxon>
        <taxon>Rubiaceae</taxon>
        <taxon>Rubioideae</taxon>
        <taxon>Spermacoceae</taxon>
        <taxon>Hedyotis-Oldenlandia complex</taxon>
        <taxon>Oldenlandia</taxon>
    </lineage>
</organism>
<evidence type="ECO:0000313" key="2">
    <source>
        <dbReference type="Proteomes" id="UP001161247"/>
    </source>
</evidence>
<protein>
    <submittedName>
        <fullName evidence="1">OLC1v1006095C1</fullName>
    </submittedName>
</protein>
<dbReference type="AlphaFoldDB" id="A0AAV1DIK4"/>
<name>A0AAV1DIK4_OLDCO</name>
<proteinExistence type="predicted"/>
<sequence>MCVTDEYYITRHHHFQLWAWDPETSTWDCRFETRDFPQVNTNIPPKGAVFHHDWLYPVFLSHKSSPTGQFIVKEYDNRHLLLYSVSSREITHFTTPPDLESSYTLEHVTSEKH</sequence>
<evidence type="ECO:0000313" key="1">
    <source>
        <dbReference type="EMBL" id="CAI9106860.1"/>
    </source>
</evidence>
<dbReference type="EMBL" id="OX459122">
    <property type="protein sequence ID" value="CAI9106860.1"/>
    <property type="molecule type" value="Genomic_DNA"/>
</dbReference>
<accession>A0AAV1DIK4</accession>
<gene>
    <name evidence="1" type="ORF">OLC1_LOCUS15302</name>
</gene>
<keyword evidence="2" id="KW-1185">Reference proteome</keyword>
<reference evidence="1" key="1">
    <citation type="submission" date="2023-03" db="EMBL/GenBank/DDBJ databases">
        <authorList>
            <person name="Julca I."/>
        </authorList>
    </citation>
    <scope>NUCLEOTIDE SEQUENCE</scope>
</reference>